<dbReference type="KEGG" id="osn:115221081"/>
<proteinExistence type="predicted"/>
<evidence type="ECO:0000256" key="1">
    <source>
        <dbReference type="ARBA" id="ARBA00001936"/>
    </source>
</evidence>
<evidence type="ECO:0000313" key="6">
    <source>
        <dbReference type="Proteomes" id="UP000515154"/>
    </source>
</evidence>
<dbReference type="AlphaFoldDB" id="A0A6P7T8L6"/>
<dbReference type="Pfam" id="PF03828">
    <property type="entry name" value="PAP_assoc"/>
    <property type="match status" value="1"/>
</dbReference>
<keyword evidence="3" id="KW-0808">Transferase</keyword>
<gene>
    <name evidence="7" type="primary">LOC115221081</name>
</gene>
<dbReference type="SUPFAM" id="SSF81631">
    <property type="entry name" value="PAP/OAS1 substrate-binding domain"/>
    <property type="match status" value="1"/>
</dbReference>
<organism evidence="6 7">
    <name type="scientific">Octopus sinensis</name>
    <name type="common">East Asian common octopus</name>
    <dbReference type="NCBI Taxonomy" id="2607531"/>
    <lineage>
        <taxon>Eukaryota</taxon>
        <taxon>Metazoa</taxon>
        <taxon>Spiralia</taxon>
        <taxon>Lophotrochozoa</taxon>
        <taxon>Mollusca</taxon>
        <taxon>Cephalopoda</taxon>
        <taxon>Coleoidea</taxon>
        <taxon>Octopodiformes</taxon>
        <taxon>Octopoda</taxon>
        <taxon>Incirrata</taxon>
        <taxon>Octopodidae</taxon>
        <taxon>Octopus</taxon>
    </lineage>
</organism>
<comment type="cofactor">
    <cofactor evidence="2">
        <name>Mg(2+)</name>
        <dbReference type="ChEBI" id="CHEBI:18420"/>
    </cofactor>
</comment>
<evidence type="ECO:0000256" key="5">
    <source>
        <dbReference type="ARBA" id="ARBA00022842"/>
    </source>
</evidence>
<dbReference type="Pfam" id="PF17797">
    <property type="entry name" value="RL"/>
    <property type="match status" value="1"/>
</dbReference>
<dbReference type="Proteomes" id="UP000515154">
    <property type="component" value="Linkage group LG17"/>
</dbReference>
<dbReference type="RefSeq" id="XP_029647154.1">
    <property type="nucleotide sequence ID" value="XM_029791294.2"/>
</dbReference>
<dbReference type="InterPro" id="IPR041252">
    <property type="entry name" value="RL"/>
</dbReference>
<name>A0A6P7T8L6_9MOLL</name>
<dbReference type="InterPro" id="IPR002058">
    <property type="entry name" value="PAP_assoc"/>
</dbReference>
<dbReference type="Pfam" id="PF22600">
    <property type="entry name" value="MTPAP-like_central"/>
    <property type="match status" value="1"/>
</dbReference>
<dbReference type="InterPro" id="IPR054708">
    <property type="entry name" value="MTPAP-like_central"/>
</dbReference>
<keyword evidence="5" id="KW-0460">Magnesium</keyword>
<dbReference type="PANTHER" id="PTHR12271">
    <property type="entry name" value="POLY A POLYMERASE CID PAP -RELATED"/>
    <property type="match status" value="1"/>
</dbReference>
<dbReference type="GO" id="GO:0046872">
    <property type="term" value="F:metal ion binding"/>
    <property type="evidence" value="ECO:0007669"/>
    <property type="project" value="UniProtKB-KW"/>
</dbReference>
<reference evidence="7" key="1">
    <citation type="submission" date="2025-08" db="UniProtKB">
        <authorList>
            <consortium name="RefSeq"/>
        </authorList>
    </citation>
    <scope>IDENTIFICATION</scope>
</reference>
<dbReference type="InterPro" id="IPR043519">
    <property type="entry name" value="NT_sf"/>
</dbReference>
<evidence type="ECO:0000256" key="2">
    <source>
        <dbReference type="ARBA" id="ARBA00001946"/>
    </source>
</evidence>
<dbReference type="SUPFAM" id="SSF81301">
    <property type="entry name" value="Nucleotidyltransferase"/>
    <property type="match status" value="1"/>
</dbReference>
<dbReference type="GO" id="GO:0031123">
    <property type="term" value="P:RNA 3'-end processing"/>
    <property type="evidence" value="ECO:0007669"/>
    <property type="project" value="TreeGrafter"/>
</dbReference>
<accession>A0A6P7T8L6</accession>
<dbReference type="Gene3D" id="1.10.1410.10">
    <property type="match status" value="1"/>
</dbReference>
<keyword evidence="6" id="KW-1185">Reference proteome</keyword>
<sequence>MASIMMSSVSKFARPIRNYSYSAPRIKEGSKSSGYNTYRKSFSQLCIERKAEAHRSILVKLNNKEESNYVYQYCQQFGKIANAMHFQNVKNYVLIEFKKQSCIPNLLSSVSHFQNDKKIPAETRLLCLPSQFSKKKAEIPTGSSLVRSIEETPLLLSDLGAVDSMTEQMEMLYQHLHLTDLGQRLRFFICSTLEDMLKSLFPHCHVYPFGSSVNGFGRNNCDLDMILNLCTSKSQEKTNNRLKFLTKLKHDEEERSFSCRNLKVFAEMIENFIPSCVRINPILRARVPIIKFYHEACDIECDLSLQDTSGVTMSNVMYMLGVMDRRVCPLIFTVRHWAKVNNISHQHPGPWLSNFMLSLLVICFLQLRAKPILPSFSSILNAEENAQPTDVTIDDDETLVGDLLIEFFNFYSVFDFKEHALSPLHGKCFLKPDYSALYIENPLDIELNIAKNVSSREMMKLTETFKTTLWHLNNSGMSLVNIFLTEDSKRVLKKKFNVHDLYR</sequence>
<comment type="cofactor">
    <cofactor evidence="1">
        <name>Mn(2+)</name>
        <dbReference type="ChEBI" id="CHEBI:29035"/>
    </cofactor>
</comment>
<protein>
    <submittedName>
        <fullName evidence="7">Poly(A) RNA polymerase, mitochondrial</fullName>
    </submittedName>
</protein>
<dbReference type="GO" id="GO:1990817">
    <property type="term" value="F:poly(A) RNA polymerase activity"/>
    <property type="evidence" value="ECO:0007669"/>
    <property type="project" value="TreeGrafter"/>
</dbReference>
<dbReference type="CDD" id="cd05402">
    <property type="entry name" value="NT_PAP_TUTase"/>
    <property type="match status" value="1"/>
</dbReference>
<dbReference type="PANTHER" id="PTHR12271:SF133">
    <property type="entry name" value="POLY(A) RNA POLYMERASE, MITOCHONDRIAL"/>
    <property type="match status" value="1"/>
</dbReference>
<evidence type="ECO:0000256" key="3">
    <source>
        <dbReference type="ARBA" id="ARBA00022679"/>
    </source>
</evidence>
<dbReference type="Gene3D" id="3.30.460.10">
    <property type="entry name" value="Beta Polymerase, domain 2"/>
    <property type="match status" value="1"/>
</dbReference>
<evidence type="ECO:0000313" key="7">
    <source>
        <dbReference type="RefSeq" id="XP_029647154.1"/>
    </source>
</evidence>
<evidence type="ECO:0000256" key="4">
    <source>
        <dbReference type="ARBA" id="ARBA00022723"/>
    </source>
</evidence>
<keyword evidence="4" id="KW-0479">Metal-binding</keyword>